<sequence>MPVLESNINSSAQNNTLLQCLFLLYTTFSLLLRFWVNVIKNPEFVFDIHKPVIVDSCLSVVAQTLMDSCSTSDLKLDSVRLTFVWSCYLNRKTGANACALS</sequence>
<dbReference type="EMBL" id="JAIWYP010000001">
    <property type="protein sequence ID" value="KAH3893163.1"/>
    <property type="molecule type" value="Genomic_DNA"/>
</dbReference>
<name>A0A9D4NB49_DREPO</name>
<accession>A0A9D4NB49</accession>
<dbReference type="Proteomes" id="UP000828390">
    <property type="component" value="Unassembled WGS sequence"/>
</dbReference>
<keyword evidence="1" id="KW-1133">Transmembrane helix</keyword>
<evidence type="ECO:0000259" key="2">
    <source>
        <dbReference type="Pfam" id="PF08337"/>
    </source>
</evidence>
<protein>
    <recommendedName>
        <fullName evidence="2">Plexin cytoplasmic RasGAP domain-containing protein</fullName>
    </recommendedName>
</protein>
<dbReference type="PANTHER" id="PTHR22625:SF70">
    <property type="entry name" value="PLEXIN A, ISOFORM A"/>
    <property type="match status" value="1"/>
</dbReference>
<dbReference type="GO" id="GO:0030334">
    <property type="term" value="P:regulation of cell migration"/>
    <property type="evidence" value="ECO:0007669"/>
    <property type="project" value="TreeGrafter"/>
</dbReference>
<keyword evidence="1" id="KW-0812">Transmembrane</keyword>
<organism evidence="3 4">
    <name type="scientific">Dreissena polymorpha</name>
    <name type="common">Zebra mussel</name>
    <name type="synonym">Mytilus polymorpha</name>
    <dbReference type="NCBI Taxonomy" id="45954"/>
    <lineage>
        <taxon>Eukaryota</taxon>
        <taxon>Metazoa</taxon>
        <taxon>Spiralia</taxon>
        <taxon>Lophotrochozoa</taxon>
        <taxon>Mollusca</taxon>
        <taxon>Bivalvia</taxon>
        <taxon>Autobranchia</taxon>
        <taxon>Heteroconchia</taxon>
        <taxon>Euheterodonta</taxon>
        <taxon>Imparidentia</taxon>
        <taxon>Neoheterodontei</taxon>
        <taxon>Myida</taxon>
        <taxon>Dreissenoidea</taxon>
        <taxon>Dreissenidae</taxon>
        <taxon>Dreissena</taxon>
    </lineage>
</organism>
<dbReference type="SUPFAM" id="SSF48350">
    <property type="entry name" value="GTPase activation domain, GAP"/>
    <property type="match status" value="1"/>
</dbReference>
<keyword evidence="4" id="KW-1185">Reference proteome</keyword>
<dbReference type="Pfam" id="PF08337">
    <property type="entry name" value="Plexin_cytopl"/>
    <property type="match status" value="1"/>
</dbReference>
<comment type="caution">
    <text evidence="3">The sequence shown here is derived from an EMBL/GenBank/DDBJ whole genome shotgun (WGS) entry which is preliminary data.</text>
</comment>
<dbReference type="GO" id="GO:0005886">
    <property type="term" value="C:plasma membrane"/>
    <property type="evidence" value="ECO:0007669"/>
    <property type="project" value="TreeGrafter"/>
</dbReference>
<reference evidence="3" key="1">
    <citation type="journal article" date="2019" name="bioRxiv">
        <title>The Genome of the Zebra Mussel, Dreissena polymorpha: A Resource for Invasive Species Research.</title>
        <authorList>
            <person name="McCartney M.A."/>
            <person name="Auch B."/>
            <person name="Kono T."/>
            <person name="Mallez S."/>
            <person name="Zhang Y."/>
            <person name="Obille A."/>
            <person name="Becker A."/>
            <person name="Abrahante J.E."/>
            <person name="Garbe J."/>
            <person name="Badalamenti J.P."/>
            <person name="Herman A."/>
            <person name="Mangelson H."/>
            <person name="Liachko I."/>
            <person name="Sullivan S."/>
            <person name="Sone E.D."/>
            <person name="Koren S."/>
            <person name="Silverstein K.A.T."/>
            <person name="Beckman K.B."/>
            <person name="Gohl D.M."/>
        </authorList>
    </citation>
    <scope>NUCLEOTIDE SEQUENCE</scope>
    <source>
        <strain evidence="3">Duluth1</strain>
        <tissue evidence="3">Whole animal</tissue>
    </source>
</reference>
<evidence type="ECO:0000313" key="4">
    <source>
        <dbReference type="Proteomes" id="UP000828390"/>
    </source>
</evidence>
<evidence type="ECO:0000256" key="1">
    <source>
        <dbReference type="SAM" id="Phobius"/>
    </source>
</evidence>
<keyword evidence="1" id="KW-0472">Membrane</keyword>
<gene>
    <name evidence="3" type="ORF">DPMN_017306</name>
</gene>
<reference evidence="3" key="2">
    <citation type="submission" date="2020-11" db="EMBL/GenBank/DDBJ databases">
        <authorList>
            <person name="McCartney M.A."/>
            <person name="Auch B."/>
            <person name="Kono T."/>
            <person name="Mallez S."/>
            <person name="Becker A."/>
            <person name="Gohl D.M."/>
            <person name="Silverstein K.A.T."/>
            <person name="Koren S."/>
            <person name="Bechman K.B."/>
            <person name="Herman A."/>
            <person name="Abrahante J.E."/>
            <person name="Garbe J."/>
        </authorList>
    </citation>
    <scope>NUCLEOTIDE SEQUENCE</scope>
    <source>
        <strain evidence="3">Duluth1</strain>
        <tissue evidence="3">Whole animal</tissue>
    </source>
</reference>
<evidence type="ECO:0000313" key="3">
    <source>
        <dbReference type="EMBL" id="KAH3893163.1"/>
    </source>
</evidence>
<dbReference type="PANTHER" id="PTHR22625">
    <property type="entry name" value="PLEXIN"/>
    <property type="match status" value="1"/>
</dbReference>
<feature type="domain" description="Plexin cytoplasmic RasGAP" evidence="2">
    <location>
        <begin position="27"/>
        <end position="76"/>
    </location>
</feature>
<dbReference type="InterPro" id="IPR031148">
    <property type="entry name" value="Plexin"/>
</dbReference>
<dbReference type="AlphaFoldDB" id="A0A9D4NB49"/>
<dbReference type="InterPro" id="IPR008936">
    <property type="entry name" value="Rho_GTPase_activation_prot"/>
</dbReference>
<dbReference type="GO" id="GO:0002116">
    <property type="term" value="C:semaphorin receptor complex"/>
    <property type="evidence" value="ECO:0007669"/>
    <property type="project" value="TreeGrafter"/>
</dbReference>
<dbReference type="Gene3D" id="1.10.506.10">
    <property type="entry name" value="GTPase Activation - p120gap, domain 1"/>
    <property type="match status" value="1"/>
</dbReference>
<feature type="transmembrane region" description="Helical" evidence="1">
    <location>
        <begin position="16"/>
        <end position="36"/>
    </location>
</feature>
<dbReference type="InterPro" id="IPR013548">
    <property type="entry name" value="Plexin_cytoplasmic_RasGAP_dom"/>
</dbReference>
<proteinExistence type="predicted"/>
<dbReference type="GO" id="GO:0017154">
    <property type="term" value="F:semaphorin receptor activity"/>
    <property type="evidence" value="ECO:0007669"/>
    <property type="project" value="InterPro"/>
</dbReference>